<proteinExistence type="predicted"/>
<keyword evidence="2" id="KW-1185">Reference proteome</keyword>
<dbReference type="Pfam" id="PF05258">
    <property type="entry name" value="DciA"/>
    <property type="match status" value="1"/>
</dbReference>
<organism evidence="1 2">
    <name type="scientific">Deinococcus radiophilus</name>
    <dbReference type="NCBI Taxonomy" id="32062"/>
    <lineage>
        <taxon>Bacteria</taxon>
        <taxon>Thermotogati</taxon>
        <taxon>Deinococcota</taxon>
        <taxon>Deinococci</taxon>
        <taxon>Deinococcales</taxon>
        <taxon>Deinococcaceae</taxon>
        <taxon>Deinococcus</taxon>
    </lineage>
</organism>
<dbReference type="EMBL" id="RXPE01000007">
    <property type="protein sequence ID" value="RTR28366.1"/>
    <property type="molecule type" value="Genomic_DNA"/>
</dbReference>
<dbReference type="PANTHER" id="PTHR36456:SF1">
    <property type="entry name" value="UPF0232 PROTEIN SCO3875"/>
    <property type="match status" value="1"/>
</dbReference>
<evidence type="ECO:0000313" key="1">
    <source>
        <dbReference type="EMBL" id="RTR28366.1"/>
    </source>
</evidence>
<protein>
    <submittedName>
        <fullName evidence="1">DUF721 domain-containing protein</fullName>
    </submittedName>
</protein>
<dbReference type="AlphaFoldDB" id="A0A3S0IAM7"/>
<accession>A0A3S0IAM7</accession>
<name>A0A3S0IAM7_9DEIO</name>
<gene>
    <name evidence="1" type="ORF">EJ104_05120</name>
</gene>
<dbReference type="PANTHER" id="PTHR36456">
    <property type="entry name" value="UPF0232 PROTEIN SCO3875"/>
    <property type="match status" value="1"/>
</dbReference>
<sequence length="291" mass="31409">MNATLGKNGLGFGVRRAQAILIWPQAVGPEVARLTRARSFQFGTLHIEARDSAAAHHLSMQRHHFLARLNELLRAQTAPGTEPELVSEIRFGTGWAAEKPSAGGGGPLAGSVLPPLTAEDRAQAARAAQVVGEDLRGPAQQAAEAVARAQRWREQQGWTPCPVCEVPSPHTPCRPCQRLLRDPLIRRATDELLRQPEALRGLEDRLGASGEQAARFLAIEALEGQLTVLALECVQSGGAEQYREFLEQQCGKLLALLGRKSVAEVVAADYAGLPGPVRQVLMAGRAADRRR</sequence>
<dbReference type="InterPro" id="IPR007922">
    <property type="entry name" value="DciA-like"/>
</dbReference>
<dbReference type="OrthoDB" id="61536at2"/>
<dbReference type="Proteomes" id="UP000277766">
    <property type="component" value="Unassembled WGS sequence"/>
</dbReference>
<reference evidence="1 2" key="1">
    <citation type="submission" date="2018-12" db="EMBL/GenBank/DDBJ databases">
        <title>Deinococcus radiophilus ATCC 27603 genome sequencing and assembly.</title>
        <authorList>
            <person name="Maclea K.S."/>
            <person name="Maynard C.R."/>
        </authorList>
    </citation>
    <scope>NUCLEOTIDE SEQUENCE [LARGE SCALE GENOMIC DNA]</scope>
    <source>
        <strain evidence="1 2">ATCC 27603</strain>
    </source>
</reference>
<comment type="caution">
    <text evidence="1">The sequence shown here is derived from an EMBL/GenBank/DDBJ whole genome shotgun (WGS) entry which is preliminary data.</text>
</comment>
<evidence type="ECO:0000313" key="2">
    <source>
        <dbReference type="Proteomes" id="UP000277766"/>
    </source>
</evidence>